<comment type="caution">
    <text evidence="2">The sequence shown here is derived from an EMBL/GenBank/DDBJ whole genome shotgun (WGS) entry which is preliminary data.</text>
</comment>
<reference evidence="3" key="1">
    <citation type="submission" date="2019-02" db="EMBL/GenBank/DDBJ databases">
        <title>Draft genome sequence of Dolichospermum planctonicum NIES-80.</title>
        <authorList>
            <person name="Yamaguchi H."/>
            <person name="Suzuki S."/>
            <person name="Kawachi M."/>
        </authorList>
    </citation>
    <scope>NUCLEOTIDE SEQUENCE [LARGE SCALE GENOMIC DNA]</scope>
    <source>
        <strain evidence="3">NIES-80</strain>
    </source>
</reference>
<evidence type="ECO:0000256" key="1">
    <source>
        <dbReference type="SAM" id="SignalP"/>
    </source>
</evidence>
<sequence>MGVTYVQKILYATTLSLGSCLMVWGCNANDFQVKDVTWKTYKNDRYGFEFPYPHTWQELRNPDNSDGVVLVLPNKENLEIRSYASKPVLKFSPKTQEHQEQGYNFRTNQGVFSVLTVEVKEKVTIIKLTITQAELEYYWQGQSDSQDFQNYYRLFYYIAQEYKISQESVVSSQLSVVR</sequence>
<name>A0A480A8R0_9CYAN</name>
<dbReference type="EMBL" id="BJCF01000006">
    <property type="protein sequence ID" value="GCL41259.1"/>
    <property type="molecule type" value="Genomic_DNA"/>
</dbReference>
<organism evidence="2 3">
    <name type="scientific">Dolichospermum planctonicum</name>
    <dbReference type="NCBI Taxonomy" id="136072"/>
    <lineage>
        <taxon>Bacteria</taxon>
        <taxon>Bacillati</taxon>
        <taxon>Cyanobacteriota</taxon>
        <taxon>Cyanophyceae</taxon>
        <taxon>Nostocales</taxon>
        <taxon>Aphanizomenonaceae</taxon>
        <taxon>Dolichospermum</taxon>
    </lineage>
</organism>
<evidence type="ECO:0000313" key="3">
    <source>
        <dbReference type="Proteomes" id="UP000299367"/>
    </source>
</evidence>
<dbReference type="Proteomes" id="UP000299367">
    <property type="component" value="Unassembled WGS sequence"/>
</dbReference>
<gene>
    <name evidence="2" type="ORF">NIES80_09530</name>
</gene>
<protein>
    <submittedName>
        <fullName evidence="2">Uncharacterized protein</fullName>
    </submittedName>
</protein>
<proteinExistence type="predicted"/>
<feature type="signal peptide" evidence="1">
    <location>
        <begin position="1"/>
        <end position="28"/>
    </location>
</feature>
<feature type="chain" id="PRO_5019834717" evidence="1">
    <location>
        <begin position="29"/>
        <end position="178"/>
    </location>
</feature>
<accession>A0A480A8R0</accession>
<evidence type="ECO:0000313" key="2">
    <source>
        <dbReference type="EMBL" id="GCL41259.1"/>
    </source>
</evidence>
<keyword evidence="1" id="KW-0732">Signal</keyword>
<dbReference type="AlphaFoldDB" id="A0A480A8R0"/>